<feature type="compositionally biased region" description="Polar residues" evidence="1">
    <location>
        <begin position="9"/>
        <end position="20"/>
    </location>
</feature>
<protein>
    <submittedName>
        <fullName evidence="3">Uncharacterized protein</fullName>
    </submittedName>
</protein>
<dbReference type="Proteomes" id="UP000294933">
    <property type="component" value="Unassembled WGS sequence"/>
</dbReference>
<keyword evidence="2" id="KW-1133">Transmembrane helix</keyword>
<keyword evidence="4" id="KW-1185">Reference proteome</keyword>
<evidence type="ECO:0000313" key="3">
    <source>
        <dbReference type="EMBL" id="TDL20685.1"/>
    </source>
</evidence>
<keyword evidence="2" id="KW-0472">Membrane</keyword>
<dbReference type="AlphaFoldDB" id="A0A4Y7PZV0"/>
<feature type="compositionally biased region" description="Basic and acidic residues" evidence="1">
    <location>
        <begin position="30"/>
        <end position="39"/>
    </location>
</feature>
<dbReference type="EMBL" id="ML170186">
    <property type="protein sequence ID" value="TDL20685.1"/>
    <property type="molecule type" value="Genomic_DNA"/>
</dbReference>
<accession>A0A4Y7PZV0</accession>
<feature type="region of interest" description="Disordered" evidence="1">
    <location>
        <begin position="1"/>
        <end position="39"/>
    </location>
</feature>
<gene>
    <name evidence="3" type="ORF">BD410DRAFT_804821</name>
</gene>
<sequence length="236" mass="26245">MLPELDSNPLESPSRYSAPSPNGDAAISETSRHPPHHQEANPSVVVLVQHSGTTVSFWIVTVVGVIDFGGSSCLQELLNSTTPNLTASGRRWSIPSSSWSDPQVRQLIRRLPIMDVTRIRRKVFTFVLGGYPFSLPWRFLKSLTQPNFLQNRSPVRFSQQAQHMSLIAKLCLGLLFMSLCLSRFLSYVQLSLWSLRLLLVFLLRGVLATAAASASAADVTAVYRNSVVRMSARHLR</sequence>
<keyword evidence="2" id="KW-0812">Transmembrane</keyword>
<reference evidence="3 4" key="1">
    <citation type="submission" date="2018-06" db="EMBL/GenBank/DDBJ databases">
        <title>A transcriptomic atlas of mushroom development highlights an independent origin of complex multicellularity.</title>
        <authorList>
            <consortium name="DOE Joint Genome Institute"/>
            <person name="Krizsan K."/>
            <person name="Almasi E."/>
            <person name="Merenyi Z."/>
            <person name="Sahu N."/>
            <person name="Viragh M."/>
            <person name="Koszo T."/>
            <person name="Mondo S."/>
            <person name="Kiss B."/>
            <person name="Balint B."/>
            <person name="Kues U."/>
            <person name="Barry K."/>
            <person name="Hegedus J.C."/>
            <person name="Henrissat B."/>
            <person name="Johnson J."/>
            <person name="Lipzen A."/>
            <person name="Ohm R."/>
            <person name="Nagy I."/>
            <person name="Pangilinan J."/>
            <person name="Yan J."/>
            <person name="Xiong Y."/>
            <person name="Grigoriev I.V."/>
            <person name="Hibbett D.S."/>
            <person name="Nagy L.G."/>
        </authorList>
    </citation>
    <scope>NUCLEOTIDE SEQUENCE [LARGE SCALE GENOMIC DNA]</scope>
    <source>
        <strain evidence="3 4">SZMC22713</strain>
    </source>
</reference>
<dbReference type="VEuPathDB" id="FungiDB:BD410DRAFT_804821"/>
<feature type="transmembrane region" description="Helical" evidence="2">
    <location>
        <begin position="166"/>
        <end position="185"/>
    </location>
</feature>
<feature type="transmembrane region" description="Helical" evidence="2">
    <location>
        <begin position="197"/>
        <end position="223"/>
    </location>
</feature>
<evidence type="ECO:0000256" key="1">
    <source>
        <dbReference type="SAM" id="MobiDB-lite"/>
    </source>
</evidence>
<proteinExistence type="predicted"/>
<evidence type="ECO:0000313" key="4">
    <source>
        <dbReference type="Proteomes" id="UP000294933"/>
    </source>
</evidence>
<organism evidence="3 4">
    <name type="scientific">Rickenella mellea</name>
    <dbReference type="NCBI Taxonomy" id="50990"/>
    <lineage>
        <taxon>Eukaryota</taxon>
        <taxon>Fungi</taxon>
        <taxon>Dikarya</taxon>
        <taxon>Basidiomycota</taxon>
        <taxon>Agaricomycotina</taxon>
        <taxon>Agaricomycetes</taxon>
        <taxon>Hymenochaetales</taxon>
        <taxon>Rickenellaceae</taxon>
        <taxon>Rickenella</taxon>
    </lineage>
</organism>
<name>A0A4Y7PZV0_9AGAM</name>
<evidence type="ECO:0000256" key="2">
    <source>
        <dbReference type="SAM" id="Phobius"/>
    </source>
</evidence>